<sequence>MPLSDITDETSEKRKELNLKSSTVNNIITKYCKDGLTTTKSRSNQPLALTERDGRCLIISVRQNGDPLGIHSQNLAQSKSEASLPTIRKV</sequence>
<feature type="region of interest" description="Disordered" evidence="1">
    <location>
        <begin position="65"/>
        <end position="90"/>
    </location>
</feature>
<dbReference type="EMBL" id="DF836414">
    <property type="protein sequence ID" value="GAN06493.1"/>
    <property type="molecule type" value="Genomic_DNA"/>
</dbReference>
<reference evidence="2" key="1">
    <citation type="submission" date="2014-09" db="EMBL/GenBank/DDBJ databases">
        <title>Draft genome sequence of an oleaginous Mucoromycotina fungus Mucor ambiguus NBRC6742.</title>
        <authorList>
            <person name="Takeda I."/>
            <person name="Yamane N."/>
            <person name="Morita T."/>
            <person name="Tamano K."/>
            <person name="Machida M."/>
            <person name="Baker S."/>
            <person name="Koike H."/>
        </authorList>
    </citation>
    <scope>NUCLEOTIDE SEQUENCE</scope>
    <source>
        <strain evidence="2">NBRC 6742</strain>
    </source>
</reference>
<evidence type="ECO:0000256" key="1">
    <source>
        <dbReference type="SAM" id="MobiDB-lite"/>
    </source>
</evidence>
<gene>
    <name evidence="2" type="ORF">MAM1_0125c05977</name>
</gene>
<dbReference type="AlphaFoldDB" id="A0A0C9MWF8"/>
<proteinExistence type="predicted"/>
<organism evidence="2">
    <name type="scientific">Mucor ambiguus</name>
    <dbReference type="NCBI Taxonomy" id="91626"/>
    <lineage>
        <taxon>Eukaryota</taxon>
        <taxon>Fungi</taxon>
        <taxon>Fungi incertae sedis</taxon>
        <taxon>Mucoromycota</taxon>
        <taxon>Mucoromycotina</taxon>
        <taxon>Mucoromycetes</taxon>
        <taxon>Mucorales</taxon>
        <taxon>Mucorineae</taxon>
        <taxon>Mucoraceae</taxon>
        <taxon>Mucor</taxon>
    </lineage>
</organism>
<keyword evidence="3" id="KW-1185">Reference proteome</keyword>
<accession>A0A0C9MWF8</accession>
<name>A0A0C9MWF8_9FUNG</name>
<dbReference type="OrthoDB" id="2429547at2759"/>
<dbReference type="Proteomes" id="UP000053815">
    <property type="component" value="Unassembled WGS sequence"/>
</dbReference>
<feature type="compositionally biased region" description="Polar residues" evidence="1">
    <location>
        <begin position="71"/>
        <end position="83"/>
    </location>
</feature>
<evidence type="ECO:0000313" key="2">
    <source>
        <dbReference type="EMBL" id="GAN06493.1"/>
    </source>
</evidence>
<evidence type="ECO:0000313" key="3">
    <source>
        <dbReference type="Proteomes" id="UP000053815"/>
    </source>
</evidence>
<protein>
    <submittedName>
        <fullName evidence="2">Uncharacterized protein</fullName>
    </submittedName>
</protein>